<comment type="similarity">
    <text evidence="1 7">Belongs to the cytochrome P450 family.</text>
</comment>
<name>A0A0U1YLS0_BASAL</name>
<keyword evidence="2 6" id="KW-0479">Metal-binding</keyword>
<evidence type="ECO:0000256" key="7">
    <source>
        <dbReference type="RuleBase" id="RU000461"/>
    </source>
</evidence>
<feature type="transmembrane region" description="Helical" evidence="8">
    <location>
        <begin position="9"/>
        <end position="29"/>
    </location>
</feature>
<feature type="binding site" description="axial binding residue" evidence="6">
    <location>
        <position position="441"/>
    </location>
    <ligand>
        <name>heme</name>
        <dbReference type="ChEBI" id="CHEBI:30413"/>
    </ligand>
    <ligandPart>
        <name>Fe</name>
        <dbReference type="ChEBI" id="CHEBI:18248"/>
    </ligandPart>
</feature>
<dbReference type="PROSITE" id="PS00086">
    <property type="entry name" value="CYTOCHROME_P450"/>
    <property type="match status" value="1"/>
</dbReference>
<dbReference type="PRINTS" id="PR00463">
    <property type="entry name" value="EP450I"/>
</dbReference>
<evidence type="ECO:0000256" key="6">
    <source>
        <dbReference type="PIRSR" id="PIRSR602401-1"/>
    </source>
</evidence>
<dbReference type="SUPFAM" id="SSF48264">
    <property type="entry name" value="Cytochrome P450"/>
    <property type="match status" value="1"/>
</dbReference>
<dbReference type="FunFam" id="1.10.630.10:FF:000007">
    <property type="entry name" value="Cytochrome P450 76C4"/>
    <property type="match status" value="1"/>
</dbReference>
<protein>
    <submittedName>
        <fullName evidence="9">Cytochrome P450 CYP76AD13</fullName>
    </submittedName>
</protein>
<keyword evidence="4 6" id="KW-0408">Iron</keyword>
<proteinExistence type="evidence at transcript level"/>
<dbReference type="Pfam" id="PF00067">
    <property type="entry name" value="p450"/>
    <property type="match status" value="1"/>
</dbReference>
<dbReference type="Gene3D" id="1.10.630.10">
    <property type="entry name" value="Cytochrome P450"/>
    <property type="match status" value="1"/>
</dbReference>
<dbReference type="PANTHER" id="PTHR47950:SF44">
    <property type="entry name" value="CYTOCHROME P450, FAMILY 76, SUBFAMILY C, POLYPEPTIDE 5-RELATED"/>
    <property type="match status" value="1"/>
</dbReference>
<evidence type="ECO:0000256" key="8">
    <source>
        <dbReference type="SAM" id="Phobius"/>
    </source>
</evidence>
<dbReference type="InterPro" id="IPR017972">
    <property type="entry name" value="Cyt_P450_CS"/>
</dbReference>
<dbReference type="GO" id="GO:0004497">
    <property type="term" value="F:monooxygenase activity"/>
    <property type="evidence" value="ECO:0007669"/>
    <property type="project" value="UniProtKB-KW"/>
</dbReference>
<reference evidence="9" key="1">
    <citation type="submission" date="2014-09" db="EMBL/GenBank/DDBJ databases">
        <title>CYP450 genes CYP76AD1, CYP76AD6, CYP76AD5 responsible for tryrosine hydroxylation step in the betalain biosynthetic pathway.</title>
        <authorList>
            <person name="Lloyd A.M."/>
        </authorList>
    </citation>
    <scope>NUCLEOTIDE SEQUENCE</scope>
</reference>
<dbReference type="PRINTS" id="PR00385">
    <property type="entry name" value="P450"/>
</dbReference>
<evidence type="ECO:0000256" key="4">
    <source>
        <dbReference type="ARBA" id="ARBA00023004"/>
    </source>
</evidence>
<keyword evidence="7" id="KW-0503">Monooxygenase</keyword>
<keyword evidence="5" id="KW-0325">Glycoprotein</keyword>
<evidence type="ECO:0000256" key="1">
    <source>
        <dbReference type="ARBA" id="ARBA00010617"/>
    </source>
</evidence>
<dbReference type="GO" id="GO:0005506">
    <property type="term" value="F:iron ion binding"/>
    <property type="evidence" value="ECO:0007669"/>
    <property type="project" value="InterPro"/>
</dbReference>
<accession>A0A0U1YLS0</accession>
<evidence type="ECO:0000256" key="3">
    <source>
        <dbReference type="ARBA" id="ARBA00023002"/>
    </source>
</evidence>
<evidence type="ECO:0000313" key="9">
    <source>
        <dbReference type="EMBL" id="AJD87469.1"/>
    </source>
</evidence>
<keyword evidence="6 7" id="KW-0349">Heme</keyword>
<dbReference type="InterPro" id="IPR002401">
    <property type="entry name" value="Cyt_P450_E_grp-I"/>
</dbReference>
<evidence type="ECO:0000256" key="5">
    <source>
        <dbReference type="ARBA" id="ARBA00023180"/>
    </source>
</evidence>
<dbReference type="PANTHER" id="PTHR47950">
    <property type="entry name" value="CYTOCHROME P450, FAMILY 76, SUBFAMILY C, POLYPEPTIDE 5-RELATED"/>
    <property type="match status" value="1"/>
</dbReference>
<keyword evidence="3 7" id="KW-0560">Oxidoreductase</keyword>
<sequence length="498" mass="56679">MGNQTTMELYTTLTLFISIVSFLFLHHFLKNSPKSKLPPGPKPWPIIGNIHLLGSKPHCSVANLSKIYGPVMSLKLGSIVTIVISSPKVAKEMFLKHDSACSSRRVPDCFKIIGHEQVSMVWLPANHRWRNLRKISATQLFTNLRLDANQGLRREKINDLIQFVKDSCGSGLAIDIGKAAFTTSLNLLSNTFFSVELASYDSSISHEFKELVWRVLEVGATPNISDFFPLIRTFDLQGTRRRGKYYLLKLRGIFEKIIDERLSCQTSGKDDVLDTLLKLVKQNELSLHEVQHFLIDLFVAGTDTTSSVLEWAMTELLRNPEKMGKLQNEINNAFGNDQSKSIQESDISKLPYLQGVVKETLRLHPPAPFLLPRKVEKDIDLVGYHVPKNSTIWVNVWSMGRDPSNWSNPEVFMPERFLDSEIDVKSRHSELIPFGAGRRICPGLPLAYRMVHLMLANLVQFFNWKVDRWSNPEEIDMEEKFGITLQKAKPLEVVPILR</sequence>
<dbReference type="InterPro" id="IPR001128">
    <property type="entry name" value="Cyt_P450"/>
</dbReference>
<organism evidence="9">
    <name type="scientific">Basella alba</name>
    <name type="common">Malabar spinach</name>
    <name type="synonym">Basella rubra</name>
    <dbReference type="NCBI Taxonomy" id="3589"/>
    <lineage>
        <taxon>Eukaryota</taxon>
        <taxon>Viridiplantae</taxon>
        <taxon>Streptophyta</taxon>
        <taxon>Embryophyta</taxon>
        <taxon>Tracheophyta</taxon>
        <taxon>Spermatophyta</taxon>
        <taxon>Magnoliopsida</taxon>
        <taxon>eudicotyledons</taxon>
        <taxon>Gunneridae</taxon>
        <taxon>Pentapetalae</taxon>
        <taxon>Caryophyllales</taxon>
        <taxon>Cactineae</taxon>
        <taxon>Basellaceae</taxon>
        <taxon>Basella</taxon>
    </lineage>
</organism>
<dbReference type="GO" id="GO:0016705">
    <property type="term" value="F:oxidoreductase activity, acting on paired donors, with incorporation or reduction of molecular oxygen"/>
    <property type="evidence" value="ECO:0007669"/>
    <property type="project" value="InterPro"/>
</dbReference>
<evidence type="ECO:0000256" key="2">
    <source>
        <dbReference type="ARBA" id="ARBA00022723"/>
    </source>
</evidence>
<dbReference type="InterPro" id="IPR036396">
    <property type="entry name" value="Cyt_P450_sf"/>
</dbReference>
<dbReference type="AlphaFoldDB" id="A0A0U1YLS0"/>
<comment type="cofactor">
    <cofactor evidence="6">
        <name>heme</name>
        <dbReference type="ChEBI" id="CHEBI:30413"/>
    </cofactor>
</comment>
<keyword evidence="8" id="KW-0812">Transmembrane</keyword>
<dbReference type="CDD" id="cd11073">
    <property type="entry name" value="CYP76-like"/>
    <property type="match status" value="1"/>
</dbReference>
<keyword evidence="8" id="KW-0472">Membrane</keyword>
<dbReference type="GO" id="GO:0020037">
    <property type="term" value="F:heme binding"/>
    <property type="evidence" value="ECO:0007669"/>
    <property type="project" value="InterPro"/>
</dbReference>
<keyword evidence="8" id="KW-1133">Transmembrane helix</keyword>
<dbReference type="EMBL" id="KM516796">
    <property type="protein sequence ID" value="AJD87469.1"/>
    <property type="molecule type" value="mRNA"/>
</dbReference>